<dbReference type="InterPro" id="IPR012349">
    <property type="entry name" value="Split_barrel_FMN-bd"/>
</dbReference>
<dbReference type="AlphaFoldDB" id="A0A2T6C1T0"/>
<dbReference type="InterPro" id="IPR024747">
    <property type="entry name" value="Pyridox_Oxase-rel"/>
</dbReference>
<comment type="caution">
    <text evidence="1">The sequence shown here is derived from an EMBL/GenBank/DDBJ whole genome shotgun (WGS) entry which is preliminary data.</text>
</comment>
<dbReference type="OrthoDB" id="9794935at2"/>
<reference evidence="1 2" key="1">
    <citation type="submission" date="2018-04" db="EMBL/GenBank/DDBJ databases">
        <title>Genomic Encyclopedia of Archaeal and Bacterial Type Strains, Phase II (KMG-II): from individual species to whole genera.</title>
        <authorList>
            <person name="Goeker M."/>
        </authorList>
    </citation>
    <scope>NUCLEOTIDE SEQUENCE [LARGE SCALE GENOMIC DNA]</scope>
    <source>
        <strain evidence="1 2">DSM 25731</strain>
    </source>
</reference>
<dbReference type="EMBL" id="QBKT01000003">
    <property type="protein sequence ID" value="PTX62275.1"/>
    <property type="molecule type" value="Genomic_DNA"/>
</dbReference>
<evidence type="ECO:0008006" key="3">
    <source>
        <dbReference type="Google" id="ProtNLM"/>
    </source>
</evidence>
<proteinExistence type="predicted"/>
<dbReference type="Proteomes" id="UP000244090">
    <property type="component" value="Unassembled WGS sequence"/>
</dbReference>
<evidence type="ECO:0000313" key="2">
    <source>
        <dbReference type="Proteomes" id="UP000244090"/>
    </source>
</evidence>
<sequence>MIKVLNPAERQKILAENYIGHLAYIYQNRPFIAPITYYFDKERNIIIGYSAEGHKIKAMRKVNNVAMEVAEIDSVNHWNTIVVHGEYEELEGSTAKAYLHDFSLGVKDLIIRKEQRKLDFINEFSSKIYKDDFPVIFLIRIDEITGRMRRS</sequence>
<dbReference type="Gene3D" id="2.30.110.10">
    <property type="entry name" value="Electron Transport, Fmn-binding Protein, Chain A"/>
    <property type="match status" value="1"/>
</dbReference>
<organism evidence="1 2">
    <name type="scientific">Kordia periserrulae</name>
    <dbReference type="NCBI Taxonomy" id="701523"/>
    <lineage>
        <taxon>Bacteria</taxon>
        <taxon>Pseudomonadati</taxon>
        <taxon>Bacteroidota</taxon>
        <taxon>Flavobacteriia</taxon>
        <taxon>Flavobacteriales</taxon>
        <taxon>Flavobacteriaceae</taxon>
        <taxon>Kordia</taxon>
    </lineage>
</organism>
<dbReference type="SUPFAM" id="SSF50475">
    <property type="entry name" value="FMN-binding split barrel"/>
    <property type="match status" value="1"/>
</dbReference>
<dbReference type="Pfam" id="PF12900">
    <property type="entry name" value="Pyridox_ox_2"/>
    <property type="match status" value="1"/>
</dbReference>
<name>A0A2T6C1T0_9FLAO</name>
<keyword evidence="2" id="KW-1185">Reference proteome</keyword>
<dbReference type="RefSeq" id="WP_108114479.1">
    <property type="nucleotide sequence ID" value="NZ_QBKT01000003.1"/>
</dbReference>
<accession>A0A2T6C1T0</accession>
<evidence type="ECO:0000313" key="1">
    <source>
        <dbReference type="EMBL" id="PTX62275.1"/>
    </source>
</evidence>
<protein>
    <recommendedName>
        <fullName evidence="3">Flavin mononucleotide-binding protein</fullName>
    </recommendedName>
</protein>
<gene>
    <name evidence="1" type="ORF">C8N46_103375</name>
</gene>